<name>A0A1W0WLD0_HYPEX</name>
<evidence type="ECO:0000313" key="1">
    <source>
        <dbReference type="EMBL" id="OQV16014.1"/>
    </source>
</evidence>
<proteinExistence type="predicted"/>
<dbReference type="EMBL" id="MTYJ01000079">
    <property type="protein sequence ID" value="OQV16014.1"/>
    <property type="molecule type" value="Genomic_DNA"/>
</dbReference>
<keyword evidence="2" id="KW-1185">Reference proteome</keyword>
<comment type="caution">
    <text evidence="1">The sequence shown here is derived from an EMBL/GenBank/DDBJ whole genome shotgun (WGS) entry which is preliminary data.</text>
</comment>
<accession>A0A1W0WLD0</accession>
<organism evidence="1 2">
    <name type="scientific">Hypsibius exemplaris</name>
    <name type="common">Freshwater tardigrade</name>
    <dbReference type="NCBI Taxonomy" id="2072580"/>
    <lineage>
        <taxon>Eukaryota</taxon>
        <taxon>Metazoa</taxon>
        <taxon>Ecdysozoa</taxon>
        <taxon>Tardigrada</taxon>
        <taxon>Eutardigrada</taxon>
        <taxon>Parachela</taxon>
        <taxon>Hypsibioidea</taxon>
        <taxon>Hypsibiidae</taxon>
        <taxon>Hypsibius</taxon>
    </lineage>
</organism>
<sequence>MRLNELVIDRCDGRRTCSHDKGLWGGMGTLICGGSSINIIVRKVDQRPVLVLKLIEAIIVNFRAFSHNQAVLPRRKDLRFRQRELLRVRWPLCHGLLARRSETSFGLLLHPLIWSCAFLSLQLEVLVFCVSDLGLLNTTLHKVEIFGLLSF</sequence>
<dbReference type="Proteomes" id="UP000192578">
    <property type="component" value="Unassembled WGS sequence"/>
</dbReference>
<protein>
    <submittedName>
        <fullName evidence="1">Uncharacterized protein</fullName>
    </submittedName>
</protein>
<evidence type="ECO:0000313" key="2">
    <source>
        <dbReference type="Proteomes" id="UP000192578"/>
    </source>
</evidence>
<gene>
    <name evidence="1" type="ORF">BV898_09786</name>
</gene>
<reference evidence="2" key="1">
    <citation type="submission" date="2017-01" db="EMBL/GenBank/DDBJ databases">
        <title>Comparative genomics of anhydrobiosis in the tardigrade Hypsibius dujardini.</title>
        <authorList>
            <person name="Yoshida Y."/>
            <person name="Koutsovoulos G."/>
            <person name="Laetsch D."/>
            <person name="Stevens L."/>
            <person name="Kumar S."/>
            <person name="Horikawa D."/>
            <person name="Ishino K."/>
            <person name="Komine S."/>
            <person name="Tomita M."/>
            <person name="Blaxter M."/>
            <person name="Arakawa K."/>
        </authorList>
    </citation>
    <scope>NUCLEOTIDE SEQUENCE [LARGE SCALE GENOMIC DNA]</scope>
    <source>
        <strain evidence="2">Z151</strain>
    </source>
</reference>
<dbReference type="AlphaFoldDB" id="A0A1W0WLD0"/>